<feature type="chain" id="PRO_5041409509" evidence="3">
    <location>
        <begin position="26"/>
        <end position="174"/>
    </location>
</feature>
<dbReference type="GO" id="GO:0042626">
    <property type="term" value="F:ATPase-coupled transmembrane transporter activity"/>
    <property type="evidence" value="ECO:0007669"/>
    <property type="project" value="TreeGrafter"/>
</dbReference>
<evidence type="ECO:0000256" key="1">
    <source>
        <dbReference type="ARBA" id="ARBA00022741"/>
    </source>
</evidence>
<keyword evidence="5" id="KW-0378">Hydrolase</keyword>
<accession>A0AA40F8A1</accession>
<evidence type="ECO:0000259" key="4">
    <source>
        <dbReference type="Pfam" id="PF00005"/>
    </source>
</evidence>
<keyword evidence="1" id="KW-0547">Nucleotide-binding</keyword>
<keyword evidence="2" id="KW-0067">ATP-binding</keyword>
<organism evidence="5 6">
    <name type="scientific">Schizothecium vesticola</name>
    <dbReference type="NCBI Taxonomy" id="314040"/>
    <lineage>
        <taxon>Eukaryota</taxon>
        <taxon>Fungi</taxon>
        <taxon>Dikarya</taxon>
        <taxon>Ascomycota</taxon>
        <taxon>Pezizomycotina</taxon>
        <taxon>Sordariomycetes</taxon>
        <taxon>Sordariomycetidae</taxon>
        <taxon>Sordariales</taxon>
        <taxon>Schizotheciaceae</taxon>
        <taxon>Schizothecium</taxon>
    </lineage>
</organism>
<dbReference type="GO" id="GO:0016020">
    <property type="term" value="C:membrane"/>
    <property type="evidence" value="ECO:0007669"/>
    <property type="project" value="TreeGrafter"/>
</dbReference>
<evidence type="ECO:0000313" key="5">
    <source>
        <dbReference type="EMBL" id="KAK0752950.1"/>
    </source>
</evidence>
<dbReference type="InterPro" id="IPR003439">
    <property type="entry name" value="ABC_transporter-like_ATP-bd"/>
</dbReference>
<sequence>SGKSSATLALFRLLNLQSGIILVDGIDISTVSKQIVRSNITTVPQDPFFVPTIILRYTLLSGSLGGDVSNSQLAGVLELVGLLQHATIHLCKKSDGKKEDAIKSILDATISALPLSAGQQQLFCLARALLQDKKIVNLDEVTSAIDIATEERLYIVLRNGLKGKTVLMVAHRPK</sequence>
<gene>
    <name evidence="5" type="ORF">B0T18DRAFT_309580</name>
</gene>
<reference evidence="5" key="1">
    <citation type="submission" date="2023-06" db="EMBL/GenBank/DDBJ databases">
        <title>Genome-scale phylogeny and comparative genomics of the fungal order Sordariales.</title>
        <authorList>
            <consortium name="Lawrence Berkeley National Laboratory"/>
            <person name="Hensen N."/>
            <person name="Bonometti L."/>
            <person name="Westerberg I."/>
            <person name="Brannstrom I.O."/>
            <person name="Guillou S."/>
            <person name="Cros-Aarteil S."/>
            <person name="Calhoun S."/>
            <person name="Haridas S."/>
            <person name="Kuo A."/>
            <person name="Mondo S."/>
            <person name="Pangilinan J."/>
            <person name="Riley R."/>
            <person name="LaButti K."/>
            <person name="Andreopoulos B."/>
            <person name="Lipzen A."/>
            <person name="Chen C."/>
            <person name="Yanf M."/>
            <person name="Daum C."/>
            <person name="Ng V."/>
            <person name="Clum A."/>
            <person name="Steindorff A."/>
            <person name="Ohm R."/>
            <person name="Martin F."/>
            <person name="Silar P."/>
            <person name="Natvig D."/>
            <person name="Lalanne C."/>
            <person name="Gautier V."/>
            <person name="Ament-velasquez S.L."/>
            <person name="Kruys A."/>
            <person name="Hutchinson M.I."/>
            <person name="Powell A.J."/>
            <person name="Barry K."/>
            <person name="Miller A.N."/>
            <person name="Grigoriev I.V."/>
            <person name="Debuchy R."/>
            <person name="Gladieux P."/>
            <person name="Thoren M.H."/>
            <person name="Johannesson H."/>
        </authorList>
    </citation>
    <scope>NUCLEOTIDE SEQUENCE</scope>
    <source>
        <strain evidence="5">SMH3187-1</strain>
    </source>
</reference>
<feature type="non-terminal residue" evidence="5">
    <location>
        <position position="174"/>
    </location>
</feature>
<dbReference type="Pfam" id="PF00005">
    <property type="entry name" value="ABC_tran"/>
    <property type="match status" value="1"/>
</dbReference>
<dbReference type="InterPro" id="IPR050173">
    <property type="entry name" value="ABC_transporter_C-like"/>
</dbReference>
<evidence type="ECO:0000256" key="2">
    <source>
        <dbReference type="ARBA" id="ARBA00022840"/>
    </source>
</evidence>
<keyword evidence="3" id="KW-0732">Signal</keyword>
<feature type="domain" description="ABC transporter" evidence="4">
    <location>
        <begin position="1"/>
        <end position="143"/>
    </location>
</feature>
<feature type="signal peptide" evidence="3">
    <location>
        <begin position="1"/>
        <end position="25"/>
    </location>
</feature>
<evidence type="ECO:0000256" key="3">
    <source>
        <dbReference type="SAM" id="SignalP"/>
    </source>
</evidence>
<dbReference type="SUPFAM" id="SSF52540">
    <property type="entry name" value="P-loop containing nucleoside triphosphate hydrolases"/>
    <property type="match status" value="1"/>
</dbReference>
<dbReference type="Proteomes" id="UP001172155">
    <property type="component" value="Unassembled WGS sequence"/>
</dbReference>
<comment type="caution">
    <text evidence="5">The sequence shown here is derived from an EMBL/GenBank/DDBJ whole genome shotgun (WGS) entry which is preliminary data.</text>
</comment>
<proteinExistence type="predicted"/>
<keyword evidence="6" id="KW-1185">Reference proteome</keyword>
<dbReference type="GO" id="GO:0016887">
    <property type="term" value="F:ATP hydrolysis activity"/>
    <property type="evidence" value="ECO:0007669"/>
    <property type="project" value="InterPro"/>
</dbReference>
<dbReference type="PANTHER" id="PTHR24223">
    <property type="entry name" value="ATP-BINDING CASSETTE SUB-FAMILY C"/>
    <property type="match status" value="1"/>
</dbReference>
<dbReference type="PANTHER" id="PTHR24223:SF399">
    <property type="entry name" value="ABC TRANSPORTER ATNG"/>
    <property type="match status" value="1"/>
</dbReference>
<name>A0AA40F8A1_9PEZI</name>
<feature type="non-terminal residue" evidence="5">
    <location>
        <position position="1"/>
    </location>
</feature>
<dbReference type="Gene3D" id="3.40.50.300">
    <property type="entry name" value="P-loop containing nucleotide triphosphate hydrolases"/>
    <property type="match status" value="1"/>
</dbReference>
<dbReference type="EMBL" id="JAUKUD010000001">
    <property type="protein sequence ID" value="KAK0752950.1"/>
    <property type="molecule type" value="Genomic_DNA"/>
</dbReference>
<dbReference type="AlphaFoldDB" id="A0AA40F8A1"/>
<dbReference type="GO" id="GO:0005524">
    <property type="term" value="F:ATP binding"/>
    <property type="evidence" value="ECO:0007669"/>
    <property type="project" value="UniProtKB-KW"/>
</dbReference>
<protein>
    <submittedName>
        <fullName evidence="5">P-loop containing nucleoside triphosphate hydrolase protein</fullName>
    </submittedName>
</protein>
<evidence type="ECO:0000313" key="6">
    <source>
        <dbReference type="Proteomes" id="UP001172155"/>
    </source>
</evidence>
<dbReference type="InterPro" id="IPR027417">
    <property type="entry name" value="P-loop_NTPase"/>
</dbReference>